<feature type="domain" description="Signal transduction histidine kinase internal region" evidence="4">
    <location>
        <begin position="144"/>
        <end position="223"/>
    </location>
</feature>
<dbReference type="PANTHER" id="PTHR34220">
    <property type="entry name" value="SENSOR HISTIDINE KINASE YPDA"/>
    <property type="match status" value="1"/>
</dbReference>
<accession>A0AAN1T0W2</accession>
<proteinExistence type="predicted"/>
<dbReference type="AlphaFoldDB" id="A0AAN1T0W2"/>
<feature type="transmembrane region" description="Helical" evidence="2">
    <location>
        <begin position="97"/>
        <end position="116"/>
    </location>
</feature>
<dbReference type="Pfam" id="PF02518">
    <property type="entry name" value="HATPase_c"/>
    <property type="match status" value="1"/>
</dbReference>
<dbReference type="PANTHER" id="PTHR34220:SF9">
    <property type="entry name" value="SIGNAL TRANSDUCTION HISTIDINE KINASE INTERNAL REGION DOMAIN-CONTAINING PROTEIN"/>
    <property type="match status" value="1"/>
</dbReference>
<feature type="transmembrane region" description="Helical" evidence="2">
    <location>
        <begin position="65"/>
        <end position="85"/>
    </location>
</feature>
<feature type="transmembrane region" description="Helical" evidence="2">
    <location>
        <begin position="32"/>
        <end position="53"/>
    </location>
</feature>
<dbReference type="Gene3D" id="3.30.565.10">
    <property type="entry name" value="Histidine kinase-like ATPase, C-terminal domain"/>
    <property type="match status" value="1"/>
</dbReference>
<dbReference type="Proteomes" id="UP001319121">
    <property type="component" value="Chromosome"/>
</dbReference>
<sequence length="331" mass="36276">MRHNLFISTIISLLFNTAIAGLLTLISFEESFWINLVFSQCIGLSIYGINATLMCRIADRRRRWLVLALTFPGSIVFGITLASWITGVGDWSDPRAWVSVVIGLFFGGIGGITYFLSERIERLDAEVKQHQLIRSETEKRELEAQLKLLQAQIEPHFLFNTLANVGSLIETDPALAKKLLERLNDWLRVALARARSETATLGDELDMLENYLQILRVRFGERLRWQIDAEDAARKAPFPPMLLQPLVENAVRHGIEPKLGGGEVVIRAGTADGKLRIQVCDSGTGLGGEPGAGAGLSNVRARLAALYGSGGRFALEGNAGGGVTAVLEIPR</sequence>
<dbReference type="InterPro" id="IPR036259">
    <property type="entry name" value="MFS_trans_sf"/>
</dbReference>
<dbReference type="InterPro" id="IPR050640">
    <property type="entry name" value="Bact_2-comp_sensor_kinase"/>
</dbReference>
<dbReference type="KEGG" id="fku:FGKAn22_23860"/>
<evidence type="ECO:0000313" key="5">
    <source>
        <dbReference type="EMBL" id="BBJ00694.1"/>
    </source>
</evidence>
<evidence type="ECO:0000259" key="3">
    <source>
        <dbReference type="Pfam" id="PF02518"/>
    </source>
</evidence>
<dbReference type="RefSeq" id="WP_212785917.1">
    <property type="nucleotide sequence ID" value="NZ_AP019536.1"/>
</dbReference>
<organism evidence="5 6">
    <name type="scientific">Ferrigenium kumadai</name>
    <dbReference type="NCBI Taxonomy" id="1682490"/>
    <lineage>
        <taxon>Bacteria</taxon>
        <taxon>Pseudomonadati</taxon>
        <taxon>Pseudomonadota</taxon>
        <taxon>Betaproteobacteria</taxon>
        <taxon>Nitrosomonadales</taxon>
        <taxon>Gallionellaceae</taxon>
        <taxon>Ferrigenium</taxon>
    </lineage>
</organism>
<evidence type="ECO:0000256" key="1">
    <source>
        <dbReference type="SAM" id="Coils"/>
    </source>
</evidence>
<dbReference type="SUPFAM" id="SSF55874">
    <property type="entry name" value="ATPase domain of HSP90 chaperone/DNA topoisomerase II/histidine kinase"/>
    <property type="match status" value="1"/>
</dbReference>
<keyword evidence="6" id="KW-1185">Reference proteome</keyword>
<evidence type="ECO:0000313" key="6">
    <source>
        <dbReference type="Proteomes" id="UP001319121"/>
    </source>
</evidence>
<evidence type="ECO:0000259" key="4">
    <source>
        <dbReference type="Pfam" id="PF06580"/>
    </source>
</evidence>
<evidence type="ECO:0000256" key="2">
    <source>
        <dbReference type="SAM" id="Phobius"/>
    </source>
</evidence>
<feature type="domain" description="Histidine kinase/HSP90-like ATPase" evidence="3">
    <location>
        <begin position="242"/>
        <end position="330"/>
    </location>
</feature>
<keyword evidence="2" id="KW-1133">Transmembrane helix</keyword>
<dbReference type="InterPro" id="IPR036890">
    <property type="entry name" value="HATPase_C_sf"/>
</dbReference>
<name>A0AAN1T0W2_9PROT</name>
<gene>
    <name evidence="5" type="ORF">FGKAn22_23860</name>
</gene>
<reference evidence="5 6" key="1">
    <citation type="submission" date="2019-03" db="EMBL/GenBank/DDBJ databases">
        <title>Complete genome sequence of Ferrigenium kumadai strain An22, a microaerophilic iron-oxidizing bacterium isolated from a paddy field soil.</title>
        <authorList>
            <person name="Watanabe T."/>
            <person name="Asakawa S."/>
        </authorList>
    </citation>
    <scope>NUCLEOTIDE SEQUENCE [LARGE SCALE GENOMIC DNA]</scope>
    <source>
        <strain evidence="5 6">An22</strain>
    </source>
</reference>
<evidence type="ECO:0008006" key="7">
    <source>
        <dbReference type="Google" id="ProtNLM"/>
    </source>
</evidence>
<feature type="coiled-coil region" evidence="1">
    <location>
        <begin position="120"/>
        <end position="152"/>
    </location>
</feature>
<protein>
    <recommendedName>
        <fullName evidence="7">Histidine kinase</fullName>
    </recommendedName>
</protein>
<dbReference type="GO" id="GO:0016020">
    <property type="term" value="C:membrane"/>
    <property type="evidence" value="ECO:0007669"/>
    <property type="project" value="InterPro"/>
</dbReference>
<keyword evidence="2" id="KW-0812">Transmembrane</keyword>
<keyword evidence="1" id="KW-0175">Coiled coil</keyword>
<keyword evidence="2" id="KW-0472">Membrane</keyword>
<dbReference type="InterPro" id="IPR003594">
    <property type="entry name" value="HATPase_dom"/>
</dbReference>
<dbReference type="EMBL" id="AP019536">
    <property type="protein sequence ID" value="BBJ00694.1"/>
    <property type="molecule type" value="Genomic_DNA"/>
</dbReference>
<feature type="transmembrane region" description="Helical" evidence="2">
    <location>
        <begin position="5"/>
        <end position="26"/>
    </location>
</feature>
<dbReference type="InterPro" id="IPR010559">
    <property type="entry name" value="Sig_transdc_His_kin_internal"/>
</dbReference>
<dbReference type="GO" id="GO:0000155">
    <property type="term" value="F:phosphorelay sensor kinase activity"/>
    <property type="evidence" value="ECO:0007669"/>
    <property type="project" value="InterPro"/>
</dbReference>
<dbReference type="SUPFAM" id="SSF103473">
    <property type="entry name" value="MFS general substrate transporter"/>
    <property type="match status" value="1"/>
</dbReference>
<dbReference type="Pfam" id="PF06580">
    <property type="entry name" value="His_kinase"/>
    <property type="match status" value="1"/>
</dbReference>